<evidence type="ECO:0000256" key="2">
    <source>
        <dbReference type="ARBA" id="ARBA00022676"/>
    </source>
</evidence>
<feature type="compositionally biased region" description="Basic and acidic residues" evidence="4">
    <location>
        <begin position="633"/>
        <end position="646"/>
    </location>
</feature>
<keyword evidence="2" id="KW-0328">Glycosyltransferase</keyword>
<dbReference type="PANTHER" id="PTHR10730">
    <property type="entry name" value="PROCOLLAGEN-LYSINE,2-OXOGLUTARATE 5-DIOXYGENASE/GLYCOSYLTRANSFERASE 25 FAMILY MEMBER"/>
    <property type="match status" value="1"/>
</dbReference>
<dbReference type="STRING" id="69004.A0A182Q3T7"/>
<comment type="similarity">
    <text evidence="1">Belongs to the glycosyltransferase 25 family.</text>
</comment>
<evidence type="ECO:0000256" key="1">
    <source>
        <dbReference type="ARBA" id="ARBA00006721"/>
    </source>
</evidence>
<dbReference type="PANTHER" id="PTHR10730:SF53">
    <property type="entry name" value="GLYCOSYLTRANSFERASE 25 FAMILY MEMBER"/>
    <property type="match status" value="1"/>
</dbReference>
<dbReference type="EMBL" id="AXCN02001078">
    <property type="status" value="NOT_ANNOTATED_CDS"/>
    <property type="molecule type" value="Genomic_DNA"/>
</dbReference>
<dbReference type="CDD" id="cd06532">
    <property type="entry name" value="Glyco_transf_25"/>
    <property type="match status" value="1"/>
</dbReference>
<reference evidence="7" key="1">
    <citation type="submission" date="2014-01" db="EMBL/GenBank/DDBJ databases">
        <title>The Genome Sequence of Anopheles farauti FAR1 (V2).</title>
        <authorList>
            <consortium name="The Broad Institute Genomics Platform"/>
            <person name="Neafsey D.E."/>
            <person name="Besansky N."/>
            <person name="Howell P."/>
            <person name="Walton C."/>
            <person name="Young S.K."/>
            <person name="Zeng Q."/>
            <person name="Gargeya S."/>
            <person name="Fitzgerald M."/>
            <person name="Haas B."/>
            <person name="Abouelleil A."/>
            <person name="Allen A.W."/>
            <person name="Alvarado L."/>
            <person name="Arachchi H.M."/>
            <person name="Berlin A.M."/>
            <person name="Chapman S.B."/>
            <person name="Gainer-Dewar J."/>
            <person name="Goldberg J."/>
            <person name="Griggs A."/>
            <person name="Gujja S."/>
            <person name="Hansen M."/>
            <person name="Howarth C."/>
            <person name="Imamovic A."/>
            <person name="Ireland A."/>
            <person name="Larimer J."/>
            <person name="McCowan C."/>
            <person name="Murphy C."/>
            <person name="Pearson M."/>
            <person name="Poon T.W."/>
            <person name="Priest M."/>
            <person name="Roberts A."/>
            <person name="Saif S."/>
            <person name="Shea T."/>
            <person name="Sisk P."/>
            <person name="Sykes S."/>
            <person name="Wortman J."/>
            <person name="Nusbaum C."/>
            <person name="Birren B."/>
        </authorList>
    </citation>
    <scope>NUCLEOTIDE SEQUENCE [LARGE SCALE GENOMIC DNA]</scope>
    <source>
        <strain evidence="7">FAR1</strain>
    </source>
</reference>
<dbReference type="Pfam" id="PF03452">
    <property type="entry name" value="Anp1"/>
    <property type="match status" value="1"/>
</dbReference>
<keyword evidence="3" id="KW-0808">Transferase</keyword>
<dbReference type="AlphaFoldDB" id="A0A182Q3T7"/>
<dbReference type="SUPFAM" id="SSF53448">
    <property type="entry name" value="Nucleotide-diphospho-sugar transferases"/>
    <property type="match status" value="1"/>
</dbReference>
<dbReference type="Gene3D" id="3.90.550.10">
    <property type="entry name" value="Spore Coat Polysaccharide Biosynthesis Protein SpsA, Chain A"/>
    <property type="match status" value="1"/>
</dbReference>
<keyword evidence="7" id="KW-1185">Reference proteome</keyword>
<evidence type="ECO:0000256" key="4">
    <source>
        <dbReference type="SAM" id="MobiDB-lite"/>
    </source>
</evidence>
<organism evidence="6 7">
    <name type="scientific">Anopheles farauti</name>
    <dbReference type="NCBI Taxonomy" id="69004"/>
    <lineage>
        <taxon>Eukaryota</taxon>
        <taxon>Metazoa</taxon>
        <taxon>Ecdysozoa</taxon>
        <taxon>Arthropoda</taxon>
        <taxon>Hexapoda</taxon>
        <taxon>Insecta</taxon>
        <taxon>Pterygota</taxon>
        <taxon>Neoptera</taxon>
        <taxon>Endopterygota</taxon>
        <taxon>Diptera</taxon>
        <taxon>Nematocera</taxon>
        <taxon>Culicoidea</taxon>
        <taxon>Culicidae</taxon>
        <taxon>Anophelinae</taxon>
        <taxon>Anopheles</taxon>
    </lineage>
</organism>
<dbReference type="InterPro" id="IPR029044">
    <property type="entry name" value="Nucleotide-diphossugar_trans"/>
</dbReference>
<dbReference type="Pfam" id="PF01755">
    <property type="entry name" value="Glyco_transf_25"/>
    <property type="match status" value="1"/>
</dbReference>
<dbReference type="GO" id="GO:0050211">
    <property type="term" value="F:procollagen galactosyltransferase activity"/>
    <property type="evidence" value="ECO:0007669"/>
    <property type="project" value="TreeGrafter"/>
</dbReference>
<evidence type="ECO:0000256" key="3">
    <source>
        <dbReference type="ARBA" id="ARBA00022679"/>
    </source>
</evidence>
<dbReference type="EnsemblMetazoa" id="AFAF002521-RA">
    <property type="protein sequence ID" value="AFAF002521-PA"/>
    <property type="gene ID" value="AFAF002521"/>
</dbReference>
<sequence length="646" mass="74392">MCYRSDRFTCGAFPVFVMKARLLLSLTMVTAMMSIASCDQIVLTEQLPTVLVAVLVRNKQHTLPYFFSYLEDLDYPKNRMSLWIRSDHNEDDSIEITKAWLKRTTPLYHSVDFKYRSVPEKRESEKTSTHWNEERFGDVIRLKQEALQTARSKWADFIFFLDADVFLTNRNTLRSLIELKLPIVAPMLVSDGLYSNFWCGMTPDYYYHRTDDYKKILNYDQIGQWPVPMVHSAVLVRLTVSQTRHLTFERKNLPPGRYGGPVDDIIIFAMSANYSGIPMYVCNALLYGYIMVPLEAGETVAGKDMEQLTNILSYAVNEYGELRLKPDLAKFVPDVPKDKMTLSHIYMINLERRTERREKMVKHFDLLGLDVEHFAAVDGKKLSDKQVHDMGIRFLPGYADPFHKRPMTMGEIGCFLSHYNIWERMVRLNQQEVLVLEDDIRFEPFFRRRAYGVLSDARRIGGWDLIYFGRKRLQEEDEKWIEGSEYLVKAGYSYWTLGYVITLEGAKKLLREKPLGKLVPVDEYLPIMFNNHPNESWANHFHDRSLSAWSAAPLLLYPTHYTGDEGYVSDTEDSIRIDGSLPTVGIGKGGSGVVNNDTRDAAKAQTGTEPKKGDKEQLPNAPGWLTESGIGQGEHDLEAKNRRSEL</sequence>
<accession>A0A182Q3T7</accession>
<dbReference type="VEuPathDB" id="VectorBase:AFAF002521"/>
<evidence type="ECO:0000259" key="5">
    <source>
        <dbReference type="Pfam" id="PF01755"/>
    </source>
</evidence>
<feature type="domain" description="Glycosyl transferase family 25" evidence="5">
    <location>
        <begin position="344"/>
        <end position="523"/>
    </location>
</feature>
<dbReference type="InterPro" id="IPR050757">
    <property type="entry name" value="Collagen_mod_GT25"/>
</dbReference>
<evidence type="ECO:0000313" key="6">
    <source>
        <dbReference type="EnsemblMetazoa" id="AFAF002521-PA"/>
    </source>
</evidence>
<protein>
    <recommendedName>
        <fullName evidence="5">Glycosyl transferase family 25 domain-containing protein</fullName>
    </recommendedName>
</protein>
<feature type="region of interest" description="Disordered" evidence="4">
    <location>
        <begin position="588"/>
        <end position="646"/>
    </location>
</feature>
<reference evidence="6" key="2">
    <citation type="submission" date="2020-05" db="UniProtKB">
        <authorList>
            <consortium name="EnsemblMetazoa"/>
        </authorList>
    </citation>
    <scope>IDENTIFICATION</scope>
    <source>
        <strain evidence="6">FAR1</strain>
    </source>
</reference>
<proteinExistence type="inferred from homology"/>
<evidence type="ECO:0000313" key="7">
    <source>
        <dbReference type="Proteomes" id="UP000075886"/>
    </source>
</evidence>
<dbReference type="InterPro" id="IPR002654">
    <property type="entry name" value="Glyco_trans_25"/>
</dbReference>
<dbReference type="Proteomes" id="UP000075886">
    <property type="component" value="Unassembled WGS sequence"/>
</dbReference>
<name>A0A182Q3T7_9DIPT</name>